<protein>
    <recommendedName>
        <fullName evidence="6">Probable sugar-binding periplasmic protein</fullName>
    </recommendedName>
</protein>
<dbReference type="SUPFAM" id="SSF53850">
    <property type="entry name" value="Periplasmic binding protein-like II"/>
    <property type="match status" value="1"/>
</dbReference>
<dbReference type="STRING" id="357804.Ping_2284"/>
<evidence type="ECO:0000256" key="4">
    <source>
        <dbReference type="ARBA" id="ARBA00022729"/>
    </source>
</evidence>
<keyword evidence="4 7" id="KW-0732">Signal</keyword>
<feature type="signal peptide" evidence="7">
    <location>
        <begin position="1"/>
        <end position="18"/>
    </location>
</feature>
<dbReference type="PANTHER" id="PTHR43649:SF28">
    <property type="entry name" value="BINDING PROTEIN COMPONENT OF ABC SUGAR TRANSPORTER-RELATED"/>
    <property type="match status" value="1"/>
</dbReference>
<organism evidence="8 9">
    <name type="scientific">Psychromonas ingrahamii (strain DSM 17664 / CCUG 51855 / 37)</name>
    <dbReference type="NCBI Taxonomy" id="357804"/>
    <lineage>
        <taxon>Bacteria</taxon>
        <taxon>Pseudomonadati</taxon>
        <taxon>Pseudomonadota</taxon>
        <taxon>Gammaproteobacteria</taxon>
        <taxon>Alteromonadales</taxon>
        <taxon>Psychromonadaceae</taxon>
        <taxon>Psychromonas</taxon>
    </lineage>
</organism>
<evidence type="ECO:0000313" key="8">
    <source>
        <dbReference type="EMBL" id="ABM04025.1"/>
    </source>
</evidence>
<dbReference type="RefSeq" id="WP_011770585.1">
    <property type="nucleotide sequence ID" value="NC_008709.1"/>
</dbReference>
<dbReference type="EMBL" id="CP000510">
    <property type="protein sequence ID" value="ABM04025.1"/>
    <property type="molecule type" value="Genomic_DNA"/>
</dbReference>
<dbReference type="HOGENOM" id="CLU_031285_15_0_6"/>
<evidence type="ECO:0000256" key="7">
    <source>
        <dbReference type="SAM" id="SignalP"/>
    </source>
</evidence>
<dbReference type="InterPro" id="IPR050490">
    <property type="entry name" value="Bact_solute-bd_prot1"/>
</dbReference>
<sequence>MKCLILLAALLCAVNVYAAEVEVLHWWTAKGEVEAQGILEDALLEQNIKWNNFAIVGAGGESAVRVLQMRALSGNPPDVAHIKGPDIGEWAKVGMLENIGTIADTSVWPEILPKIVRETVTFDGKYMAVPINIHRVNWLWLNKAIFDELSLPLPTTWEEFFANADKIQAAGYIAIAHGGTAWQDALLFESMALSLLGAEKYKQAFVEYNEAVLTSPEMIYVFEQFKRLHQYTDINMRGKDWYQASQLISNNKAGMQFMGDWAMGMWNTQGKKAMVDYICIDVPESKGLFSYNIDSFVFFEKNGTKNSGETQRSFVNILLSEKFQAEFNLAKGSIPVRRGINMDKFNQCAHKSFTDFNNGQLVPSFTQNLASTSHLQNIISKIISNYFNNPSADAATTVNSLSLAIRAIKN</sequence>
<name>A1SX10_PSYIN</name>
<evidence type="ECO:0000256" key="1">
    <source>
        <dbReference type="ARBA" id="ARBA00004418"/>
    </source>
</evidence>
<dbReference type="eggNOG" id="COG1653">
    <property type="taxonomic scope" value="Bacteria"/>
</dbReference>
<feature type="chain" id="PRO_5002637144" description="Probable sugar-binding periplasmic protein" evidence="7">
    <location>
        <begin position="19"/>
        <end position="410"/>
    </location>
</feature>
<dbReference type="InterPro" id="IPR006059">
    <property type="entry name" value="SBP"/>
</dbReference>
<dbReference type="KEGG" id="pin:Ping_2284"/>
<gene>
    <name evidence="8" type="ordered locus">Ping_2284</name>
</gene>
<accession>A1SX10</accession>
<dbReference type="AlphaFoldDB" id="A1SX10"/>
<evidence type="ECO:0000256" key="5">
    <source>
        <dbReference type="ARBA" id="ARBA00049629"/>
    </source>
</evidence>
<keyword evidence="3" id="KW-0813">Transport</keyword>
<dbReference type="Pfam" id="PF01547">
    <property type="entry name" value="SBP_bac_1"/>
    <property type="match status" value="1"/>
</dbReference>
<reference evidence="8 9" key="1">
    <citation type="submission" date="2007-01" db="EMBL/GenBank/DDBJ databases">
        <title>Complete sequence of Psychromonas ingrahamii 37.</title>
        <authorList>
            <consortium name="US DOE Joint Genome Institute"/>
            <person name="Copeland A."/>
            <person name="Lucas S."/>
            <person name="Lapidus A."/>
            <person name="Barry K."/>
            <person name="Detter J.C."/>
            <person name="Glavina del Rio T."/>
            <person name="Hammon N."/>
            <person name="Israni S."/>
            <person name="Dalin E."/>
            <person name="Tice H."/>
            <person name="Pitluck S."/>
            <person name="Thompson L.S."/>
            <person name="Brettin T."/>
            <person name="Bruce D."/>
            <person name="Han C."/>
            <person name="Tapia R."/>
            <person name="Schmutz J."/>
            <person name="Larimer F."/>
            <person name="Land M."/>
            <person name="Hauser L."/>
            <person name="Kyrpides N."/>
            <person name="Ivanova N."/>
            <person name="Staley J."/>
            <person name="Richardson P."/>
        </authorList>
    </citation>
    <scope>NUCLEOTIDE SEQUENCE [LARGE SCALE GENOMIC DNA]</scope>
    <source>
        <strain evidence="8 9">37</strain>
    </source>
</reference>
<dbReference type="OrthoDB" id="5580590at2"/>
<keyword evidence="9" id="KW-1185">Reference proteome</keyword>
<dbReference type="Gene3D" id="3.40.190.10">
    <property type="entry name" value="Periplasmic binding protein-like II"/>
    <property type="match status" value="2"/>
</dbReference>
<dbReference type="PANTHER" id="PTHR43649">
    <property type="entry name" value="ARABINOSE-BINDING PROTEIN-RELATED"/>
    <property type="match status" value="1"/>
</dbReference>
<evidence type="ECO:0000256" key="2">
    <source>
        <dbReference type="ARBA" id="ARBA00008520"/>
    </source>
</evidence>
<dbReference type="GO" id="GO:0042597">
    <property type="term" value="C:periplasmic space"/>
    <property type="evidence" value="ECO:0007669"/>
    <property type="project" value="UniProtKB-SubCell"/>
</dbReference>
<dbReference type="Proteomes" id="UP000000639">
    <property type="component" value="Chromosome"/>
</dbReference>
<comment type="subcellular location">
    <subcellularLocation>
        <location evidence="1">Periplasm</location>
    </subcellularLocation>
</comment>
<comment type="similarity">
    <text evidence="2">Belongs to the bacterial solute-binding protein 1 family.</text>
</comment>
<proteinExistence type="inferred from homology"/>
<evidence type="ECO:0000256" key="6">
    <source>
        <dbReference type="ARBA" id="ARBA00049753"/>
    </source>
</evidence>
<comment type="function">
    <text evidence="5">Part of a binding-protein-dependent transport system for a sugar.</text>
</comment>
<evidence type="ECO:0000256" key="3">
    <source>
        <dbReference type="ARBA" id="ARBA00022448"/>
    </source>
</evidence>
<evidence type="ECO:0000313" key="9">
    <source>
        <dbReference type="Proteomes" id="UP000000639"/>
    </source>
</evidence>